<feature type="domain" description="J" evidence="3">
    <location>
        <begin position="97"/>
        <end position="167"/>
    </location>
</feature>
<dbReference type="Pfam" id="PF22774">
    <property type="entry name" value="DNAJC11_beta-barrel"/>
    <property type="match status" value="1"/>
</dbReference>
<dbReference type="GO" id="GO:0042407">
    <property type="term" value="P:cristae formation"/>
    <property type="evidence" value="ECO:0007669"/>
    <property type="project" value="TreeGrafter"/>
</dbReference>
<dbReference type="PANTHER" id="PTHR44157">
    <property type="entry name" value="DNAJ HOMOLOG SUBFAMILY C MEMBER 11"/>
    <property type="match status" value="1"/>
</dbReference>
<dbReference type="InterPro" id="IPR001623">
    <property type="entry name" value="DnaJ_domain"/>
</dbReference>
<sequence>MRSKISMITDMCWEKCIDKPQARMDSKTETCLTNCVSRFIDVSLLITNRLIFTRLKEHNLKNTTEPTLGYAESCEASEGEFTDSNCNDELVDATQDDYYQILNVERTATVEEITNAYRYLSRIYHPDKHSSKEKSDIADAELLFSKTKRAYEILTDPQKRAIYDTIGVKGLELELPESSYANSTALIPRYRTAQEIREEYERQVREREERYIERKTNPKGNMTVNINATEIFNRYEDEFFNPPMVELSAFHFQQSVDTPLTNTDTLLLHGGVSAENGRGKGSIHTGFKKTLGQQTWGAVEVGGGTEGMEVDIKAGTQFGRYYWSTFQGVIGGEGRNMFVVQLSNQITANSIGSLTWRVGSNLSGLQCSYMREVTPNRFVASLHLGIPHSFALLSYSRKVETRGEKYKGAVKAGTFGAFVEYGVEKKISDLSVVSATMVVGLPMGVSLKLKVQRNSQSYVFPVQLAEEILPAAVFYGTITPFVLYMITKKLFLDPYQEEKKRREKEKLKEQYKERLKEKRAEAEAAINLMHETYSRVEAEEKSKHGLVICEAFYGSISADRELSSEIINVTVPLQCLVKNSKLLLPSGSMDSVTVLGSLMECSEFRQ</sequence>
<evidence type="ECO:0000313" key="5">
    <source>
        <dbReference type="Proteomes" id="UP000708208"/>
    </source>
</evidence>
<keyword evidence="1" id="KW-0143">Chaperone</keyword>
<organism evidence="4 5">
    <name type="scientific">Allacma fusca</name>
    <dbReference type="NCBI Taxonomy" id="39272"/>
    <lineage>
        <taxon>Eukaryota</taxon>
        <taxon>Metazoa</taxon>
        <taxon>Ecdysozoa</taxon>
        <taxon>Arthropoda</taxon>
        <taxon>Hexapoda</taxon>
        <taxon>Collembola</taxon>
        <taxon>Symphypleona</taxon>
        <taxon>Sminthuridae</taxon>
        <taxon>Allacma</taxon>
    </lineage>
</organism>
<dbReference type="AlphaFoldDB" id="A0A8J2NKE1"/>
<feature type="coiled-coil region" evidence="2">
    <location>
        <begin position="497"/>
        <end position="532"/>
    </location>
</feature>
<dbReference type="Proteomes" id="UP000708208">
    <property type="component" value="Unassembled WGS sequence"/>
</dbReference>
<evidence type="ECO:0000313" key="4">
    <source>
        <dbReference type="EMBL" id="CAG7716146.1"/>
    </source>
</evidence>
<dbReference type="PANTHER" id="PTHR44157:SF1">
    <property type="entry name" value="DNAJ HOMOLOG SUBFAMILY C MEMBER 11"/>
    <property type="match status" value="1"/>
</dbReference>
<dbReference type="Pfam" id="PF11875">
    <property type="entry name" value="DnaJ-like_C11_C"/>
    <property type="match status" value="1"/>
</dbReference>
<dbReference type="Pfam" id="PF02953">
    <property type="entry name" value="zf-Tim10_DDP"/>
    <property type="match status" value="1"/>
</dbReference>
<proteinExistence type="predicted"/>
<gene>
    <name evidence="4" type="ORF">AFUS01_LOCUS5675</name>
</gene>
<protein>
    <recommendedName>
        <fullName evidence="3">J domain-containing protein</fullName>
    </recommendedName>
</protein>
<evidence type="ECO:0000259" key="3">
    <source>
        <dbReference type="PROSITE" id="PS50076"/>
    </source>
</evidence>
<dbReference type="GO" id="GO:0005739">
    <property type="term" value="C:mitochondrion"/>
    <property type="evidence" value="ECO:0007669"/>
    <property type="project" value="GOC"/>
</dbReference>
<dbReference type="InterPro" id="IPR024586">
    <property type="entry name" value="DnaJ-like_C11_C"/>
</dbReference>
<dbReference type="InterPro" id="IPR055225">
    <property type="entry name" value="DNAJC11-like_beta-barrel"/>
</dbReference>
<dbReference type="PROSITE" id="PS50076">
    <property type="entry name" value="DNAJ_2"/>
    <property type="match status" value="1"/>
</dbReference>
<dbReference type="InterPro" id="IPR004217">
    <property type="entry name" value="Tim10-like"/>
</dbReference>
<reference evidence="4" key="1">
    <citation type="submission" date="2021-06" db="EMBL/GenBank/DDBJ databases">
        <authorList>
            <person name="Hodson N. C."/>
            <person name="Mongue J. A."/>
            <person name="Jaron S. K."/>
        </authorList>
    </citation>
    <scope>NUCLEOTIDE SEQUENCE</scope>
</reference>
<name>A0A8J2NKE1_9HEXA</name>
<dbReference type="Pfam" id="PF00226">
    <property type="entry name" value="DnaJ"/>
    <property type="match status" value="1"/>
</dbReference>
<dbReference type="CDD" id="cd06257">
    <property type="entry name" value="DnaJ"/>
    <property type="match status" value="1"/>
</dbReference>
<dbReference type="OrthoDB" id="18010at2759"/>
<dbReference type="InterPro" id="IPR052243">
    <property type="entry name" value="Mito_inner_membrane_organizer"/>
</dbReference>
<keyword evidence="5" id="KW-1185">Reference proteome</keyword>
<evidence type="ECO:0000256" key="1">
    <source>
        <dbReference type="ARBA" id="ARBA00023186"/>
    </source>
</evidence>
<accession>A0A8J2NKE1</accession>
<keyword evidence="2" id="KW-0175">Coiled coil</keyword>
<dbReference type="EMBL" id="CAJVCH010036217">
    <property type="protein sequence ID" value="CAG7716146.1"/>
    <property type="molecule type" value="Genomic_DNA"/>
</dbReference>
<evidence type="ECO:0000256" key="2">
    <source>
        <dbReference type="SAM" id="Coils"/>
    </source>
</evidence>
<comment type="caution">
    <text evidence="4">The sequence shown here is derived from an EMBL/GenBank/DDBJ whole genome shotgun (WGS) entry which is preliminary data.</text>
</comment>
<dbReference type="SMART" id="SM00271">
    <property type="entry name" value="DnaJ"/>
    <property type="match status" value="1"/>
</dbReference>